<feature type="signal peptide" evidence="1">
    <location>
        <begin position="1"/>
        <end position="20"/>
    </location>
</feature>
<dbReference type="SUPFAM" id="SSF49313">
    <property type="entry name" value="Cadherin-like"/>
    <property type="match status" value="1"/>
</dbReference>
<feature type="domain" description="LTD" evidence="2">
    <location>
        <begin position="510"/>
        <end position="647"/>
    </location>
</feature>
<dbReference type="Proteomes" id="UP000464954">
    <property type="component" value="Chromosome"/>
</dbReference>
<keyword evidence="4" id="KW-1185">Reference proteome</keyword>
<dbReference type="PROSITE" id="PS51841">
    <property type="entry name" value="LTD"/>
    <property type="match status" value="1"/>
</dbReference>
<dbReference type="GO" id="GO:0016020">
    <property type="term" value="C:membrane"/>
    <property type="evidence" value="ECO:0007669"/>
    <property type="project" value="InterPro"/>
</dbReference>
<gene>
    <name evidence="3" type="ORF">GT409_07315</name>
</gene>
<dbReference type="Gene3D" id="2.60.40.10">
    <property type="entry name" value="Immunoglobulins"/>
    <property type="match status" value="3"/>
</dbReference>
<organism evidence="3 4">
    <name type="scientific">Tichowtungia aerotolerans</name>
    <dbReference type="NCBI Taxonomy" id="2697043"/>
    <lineage>
        <taxon>Bacteria</taxon>
        <taxon>Pseudomonadati</taxon>
        <taxon>Kiritimatiellota</taxon>
        <taxon>Tichowtungiia</taxon>
        <taxon>Tichowtungiales</taxon>
        <taxon>Tichowtungiaceae</taxon>
        <taxon>Tichowtungia</taxon>
    </lineage>
</organism>
<dbReference type="KEGG" id="taer:GT409_07315"/>
<sequence length="882" mass="94137">MKKLTATSILIAVFCCTAHAEFFFDFINDASLYSALDDQTGPVSYTNNGLVATFSVTDGTMNRTTSTFGLNTSLFFDDPAGFDVGEWIDITFDTAVSLTNVRVSSWASSDQVTLYIDDVSKGTITSTGDHGFDIYIPADGVLRIDGTDGLAGNGWSLDSIAVELYTPDGNIAPSLTTSGNQQVVASNELSFTVSAADINGDDIILSASNLPPGAVFNTVTNAATVTSTFLWSSPAPVGTYSTTFYADDGTTNISETVLITVVHPSILIITEVADPAGTSGGNYRFVELQNIGKASIDLADENWHLCLQANGSTWYDVALTGIVNPSDTYIVSYNAVLFESAYGFAPDQTDNNINGTGNDAYVLYSGGDHTTGTLIDIYGEINTNGTGTAWEYTDSQAVRNTIDGSPSPTWTASQWDITGAGTSNMTPGTAFFQPPLLDPVGNRKVFKDQSLSFTVTASDPIDNDLTTLSATDLPSGAVFTNGTFTWINAAPAGEYEVTFTASDKDGYNNETITITVLDKPMLILSEIADPAGTGGNNYRFVELYNAGTNAIDLAADHWFLSRQDNGDGWNDIALTGSVGPTGTYIVACSTTNFLAAYGFEPDQEDTDIDGNGRDAYVLFYSGDHSTGLLIDIYGELDTDGEGTAWNYENDRAERNNPVLTPNPVWTASEWTILANAYTNEFTPGIHGPTPEFHGLENQVVPLGNDLSLVVTAVNTVRTDVITLSATALPDGASFATQTGFNTVSSTLNWTSPPAGTYAVTFTADGDVDTTYASIEVLVVDLEADTDGDGMINGDELIAGTDLYSTESYFHVSGTEIDTNGFYTLNWHAVSGHNYGIWWTESLTNEFRLLATVSAPTNSWTDTDQGRTADTEGFYKLEVGPMP</sequence>
<proteinExistence type="predicted"/>
<reference evidence="3 4" key="1">
    <citation type="submission" date="2020-01" db="EMBL/GenBank/DDBJ databases">
        <title>Ponticoccus aerotolerans gen. nov., sp. nov., an anaerobic bacterium and proposal of Ponticoccusceae fam. nov., Ponticoccusles ord. nov. and Ponticoccuse classis nov. in the phylum Kiritimatiellaeota.</title>
        <authorList>
            <person name="Zhou L.Y."/>
            <person name="Du Z.J."/>
        </authorList>
    </citation>
    <scope>NUCLEOTIDE SEQUENCE [LARGE SCALE GENOMIC DNA]</scope>
    <source>
        <strain evidence="3 4">S-5007</strain>
    </source>
</reference>
<evidence type="ECO:0000256" key="1">
    <source>
        <dbReference type="SAM" id="SignalP"/>
    </source>
</evidence>
<dbReference type="InterPro" id="IPR015919">
    <property type="entry name" value="Cadherin-like_sf"/>
</dbReference>
<evidence type="ECO:0000313" key="4">
    <source>
        <dbReference type="Proteomes" id="UP000464954"/>
    </source>
</evidence>
<dbReference type="AlphaFoldDB" id="A0A6P1M5X8"/>
<protein>
    <recommendedName>
        <fullName evidence="2">LTD domain-containing protein</fullName>
    </recommendedName>
</protein>
<feature type="chain" id="PRO_5026900521" description="LTD domain-containing protein" evidence="1">
    <location>
        <begin position="21"/>
        <end position="882"/>
    </location>
</feature>
<evidence type="ECO:0000313" key="3">
    <source>
        <dbReference type="EMBL" id="QHI69267.1"/>
    </source>
</evidence>
<dbReference type="InterPro" id="IPR018247">
    <property type="entry name" value="EF_Hand_1_Ca_BS"/>
</dbReference>
<dbReference type="GO" id="GO:0005509">
    <property type="term" value="F:calcium ion binding"/>
    <property type="evidence" value="ECO:0007669"/>
    <property type="project" value="InterPro"/>
</dbReference>
<dbReference type="EMBL" id="CP047593">
    <property type="protein sequence ID" value="QHI69267.1"/>
    <property type="molecule type" value="Genomic_DNA"/>
</dbReference>
<dbReference type="RefSeq" id="WP_160628435.1">
    <property type="nucleotide sequence ID" value="NZ_CP047593.1"/>
</dbReference>
<dbReference type="InterPro" id="IPR013783">
    <property type="entry name" value="Ig-like_fold"/>
</dbReference>
<accession>A0A6P1M5X8</accession>
<name>A0A6P1M5X8_9BACT</name>
<dbReference type="InterPro" id="IPR001322">
    <property type="entry name" value="Lamin_tail_dom"/>
</dbReference>
<keyword evidence="1" id="KW-0732">Signal</keyword>
<dbReference type="PROSITE" id="PS00018">
    <property type="entry name" value="EF_HAND_1"/>
    <property type="match status" value="1"/>
</dbReference>
<evidence type="ECO:0000259" key="2">
    <source>
        <dbReference type="PROSITE" id="PS51841"/>
    </source>
</evidence>